<keyword evidence="8 12" id="KW-0808">Transferase</keyword>
<sequence>MTLSAPHPLIIEPLLRDALREDMGRAGDITTDAIAPPGMTARAEVKLRKAGRVCGLPMAELVFRLVDPAVVFDIHYPDGSDVDPGTTVATVSGPARGILTGERVALNLLGRLSAIATNTRQCVAIAKPLGCDIACTRKTTPGLRVLEKYAVRTGGGTNHRFGLDDAVLIKDNHIAVAGGITEAVRRAKSSLGHMVKIEVEVDTLDQLRELLATGADAVLLDNMGPDQLREAVALVAGRMTTEASGGVTLDNLAAIAASGVNLVSLGFLTHSAKSLDVGLDFIG</sequence>
<dbReference type="SUPFAM" id="SSF54675">
    <property type="entry name" value="Nicotinate/Quinolinate PRTase N-terminal domain-like"/>
    <property type="match status" value="1"/>
</dbReference>
<dbReference type="AlphaFoldDB" id="A0A1N7LAU0"/>
<dbReference type="GO" id="GO:0009435">
    <property type="term" value="P:NAD+ biosynthetic process"/>
    <property type="evidence" value="ECO:0007669"/>
    <property type="project" value="UniProtKB-UniPathway"/>
</dbReference>
<dbReference type="NCBIfam" id="TIGR00078">
    <property type="entry name" value="nadC"/>
    <property type="match status" value="1"/>
</dbReference>
<comment type="similarity">
    <text evidence="3 12">Belongs to the NadC/ModD family.</text>
</comment>
<dbReference type="CDD" id="cd01572">
    <property type="entry name" value="QPRTase"/>
    <property type="match status" value="1"/>
</dbReference>
<dbReference type="EMBL" id="FTOA01000003">
    <property type="protein sequence ID" value="SIS70976.1"/>
    <property type="molecule type" value="Genomic_DNA"/>
</dbReference>
<dbReference type="InterPro" id="IPR036068">
    <property type="entry name" value="Nicotinate_pribotase-like_C"/>
</dbReference>
<evidence type="ECO:0000256" key="11">
    <source>
        <dbReference type="ARBA" id="ARBA00069173"/>
    </source>
</evidence>
<dbReference type="STRING" id="80876.SAMN05421779_103214"/>
<reference evidence="16 17" key="1">
    <citation type="submission" date="2017-01" db="EMBL/GenBank/DDBJ databases">
        <authorList>
            <person name="Mah S.A."/>
            <person name="Swanson W.J."/>
            <person name="Moy G.W."/>
            <person name="Vacquier V.D."/>
        </authorList>
    </citation>
    <scope>NUCLEOTIDE SEQUENCE [LARGE SCALE GENOMIC DNA]</scope>
    <source>
        <strain evidence="16 17">DSM 11589</strain>
    </source>
</reference>
<dbReference type="Pfam" id="PF02749">
    <property type="entry name" value="QRPTase_N"/>
    <property type="match status" value="1"/>
</dbReference>
<dbReference type="InterPro" id="IPR022412">
    <property type="entry name" value="Quinolinate_PRibosylTrfase_N"/>
</dbReference>
<dbReference type="InterPro" id="IPR027277">
    <property type="entry name" value="NadC/ModD"/>
</dbReference>
<feature type="binding site" evidence="13">
    <location>
        <position position="103"/>
    </location>
    <ligand>
        <name>substrate</name>
    </ligand>
</feature>
<evidence type="ECO:0000256" key="7">
    <source>
        <dbReference type="ARBA" id="ARBA00022676"/>
    </source>
</evidence>
<proteinExistence type="inferred from homology"/>
<evidence type="ECO:0000256" key="1">
    <source>
        <dbReference type="ARBA" id="ARBA00003237"/>
    </source>
</evidence>
<feature type="binding site" evidence="13">
    <location>
        <position position="200"/>
    </location>
    <ligand>
        <name>substrate</name>
    </ligand>
</feature>
<dbReference type="PIRSF" id="PIRSF006250">
    <property type="entry name" value="NadC_ModD"/>
    <property type="match status" value="1"/>
</dbReference>
<name>A0A1N7LAU0_9PROT</name>
<dbReference type="SUPFAM" id="SSF51690">
    <property type="entry name" value="Nicotinate/Quinolinate PRTase C-terminal domain-like"/>
    <property type="match status" value="1"/>
</dbReference>
<evidence type="ECO:0000313" key="16">
    <source>
        <dbReference type="EMBL" id="SIS70976.1"/>
    </source>
</evidence>
<evidence type="ECO:0000256" key="6">
    <source>
        <dbReference type="ARBA" id="ARBA00022642"/>
    </source>
</evidence>
<evidence type="ECO:0000256" key="2">
    <source>
        <dbReference type="ARBA" id="ARBA00004893"/>
    </source>
</evidence>
<dbReference type="InterPro" id="IPR004393">
    <property type="entry name" value="NadC"/>
</dbReference>
<evidence type="ECO:0000256" key="12">
    <source>
        <dbReference type="PIRNR" id="PIRNR006250"/>
    </source>
</evidence>
<evidence type="ECO:0000259" key="15">
    <source>
        <dbReference type="Pfam" id="PF02749"/>
    </source>
</evidence>
<feature type="binding site" evidence="13">
    <location>
        <begin position="244"/>
        <end position="246"/>
    </location>
    <ligand>
        <name>substrate</name>
    </ligand>
</feature>
<dbReference type="OrthoDB" id="9782546at2"/>
<evidence type="ECO:0000256" key="10">
    <source>
        <dbReference type="ARBA" id="ARBA00047445"/>
    </source>
</evidence>
<evidence type="ECO:0000256" key="3">
    <source>
        <dbReference type="ARBA" id="ARBA00009400"/>
    </source>
</evidence>
<evidence type="ECO:0000256" key="13">
    <source>
        <dbReference type="PIRSR" id="PIRSR006250-1"/>
    </source>
</evidence>
<dbReference type="Pfam" id="PF01729">
    <property type="entry name" value="QRPTase_C"/>
    <property type="match status" value="1"/>
</dbReference>
<accession>A0A1N7LAU0</accession>
<dbReference type="GO" id="GO:0005737">
    <property type="term" value="C:cytoplasm"/>
    <property type="evidence" value="ECO:0007669"/>
    <property type="project" value="TreeGrafter"/>
</dbReference>
<dbReference type="Gene3D" id="3.90.1170.20">
    <property type="entry name" value="Quinolinate phosphoribosyl transferase, N-terminal domain"/>
    <property type="match status" value="1"/>
</dbReference>
<keyword evidence="6" id="KW-0662">Pyridine nucleotide biosynthesis</keyword>
<organism evidence="16 17">
    <name type="scientific">Insolitispirillum peregrinum</name>
    <dbReference type="NCBI Taxonomy" id="80876"/>
    <lineage>
        <taxon>Bacteria</taxon>
        <taxon>Pseudomonadati</taxon>
        <taxon>Pseudomonadota</taxon>
        <taxon>Alphaproteobacteria</taxon>
        <taxon>Rhodospirillales</taxon>
        <taxon>Novispirillaceae</taxon>
        <taxon>Insolitispirillum</taxon>
    </lineage>
</organism>
<dbReference type="PANTHER" id="PTHR32179:SF3">
    <property type="entry name" value="NICOTINATE-NUCLEOTIDE PYROPHOSPHORYLASE [CARBOXYLATING]"/>
    <property type="match status" value="1"/>
</dbReference>
<comment type="pathway">
    <text evidence="2">Cofactor biosynthesis; NAD(+) biosynthesis; nicotinate D-ribonucleotide from quinolinate: step 1/1.</text>
</comment>
<feature type="binding site" evidence="13">
    <location>
        <position position="160"/>
    </location>
    <ligand>
        <name>substrate</name>
    </ligand>
</feature>
<keyword evidence="17" id="KW-1185">Reference proteome</keyword>
<feature type="binding site" evidence="13">
    <location>
        <begin position="136"/>
        <end position="138"/>
    </location>
    <ligand>
        <name>substrate</name>
    </ligand>
</feature>
<dbReference type="UniPathway" id="UPA00253">
    <property type="reaction ID" value="UER00331"/>
</dbReference>
<protein>
    <recommendedName>
        <fullName evidence="11">Probable nicotinate-nucleotide pyrophosphorylase [carboxylating]</fullName>
        <ecNumber evidence="5">2.4.2.19</ecNumber>
    </recommendedName>
    <alternativeName>
        <fullName evidence="9">Quinolinate phosphoribosyltransferase [decarboxylating]</fullName>
    </alternativeName>
</protein>
<dbReference type="GO" id="GO:0034213">
    <property type="term" value="P:quinolinate catabolic process"/>
    <property type="evidence" value="ECO:0007669"/>
    <property type="project" value="TreeGrafter"/>
</dbReference>
<evidence type="ECO:0000313" key="17">
    <source>
        <dbReference type="Proteomes" id="UP000185678"/>
    </source>
</evidence>
<feature type="binding site" evidence="13">
    <location>
        <position position="221"/>
    </location>
    <ligand>
        <name>substrate</name>
    </ligand>
</feature>
<dbReference type="Proteomes" id="UP000185678">
    <property type="component" value="Unassembled WGS sequence"/>
</dbReference>
<evidence type="ECO:0000256" key="8">
    <source>
        <dbReference type="ARBA" id="ARBA00022679"/>
    </source>
</evidence>
<comment type="subunit">
    <text evidence="4">Hexamer formed by 3 homodimers.</text>
</comment>
<feature type="binding site" evidence="13">
    <location>
        <begin position="265"/>
        <end position="267"/>
    </location>
    <ligand>
        <name>substrate</name>
    </ligand>
</feature>
<gene>
    <name evidence="16" type="ORF">SAMN05421779_103214</name>
</gene>
<dbReference type="EC" id="2.4.2.19" evidence="5"/>
<dbReference type="FunFam" id="3.90.1170.20:FF:000001">
    <property type="entry name" value="Nicotinate-nucleotide diphosphorylase (Carboxylating)"/>
    <property type="match status" value="1"/>
</dbReference>
<comment type="catalytic activity">
    <reaction evidence="10">
        <text>nicotinate beta-D-ribonucleotide + CO2 + diphosphate = quinolinate + 5-phospho-alpha-D-ribose 1-diphosphate + 2 H(+)</text>
        <dbReference type="Rhea" id="RHEA:12733"/>
        <dbReference type="ChEBI" id="CHEBI:15378"/>
        <dbReference type="ChEBI" id="CHEBI:16526"/>
        <dbReference type="ChEBI" id="CHEBI:29959"/>
        <dbReference type="ChEBI" id="CHEBI:33019"/>
        <dbReference type="ChEBI" id="CHEBI:57502"/>
        <dbReference type="ChEBI" id="CHEBI:58017"/>
        <dbReference type="EC" id="2.4.2.19"/>
    </reaction>
</comment>
<evidence type="ECO:0000256" key="4">
    <source>
        <dbReference type="ARBA" id="ARBA00011218"/>
    </source>
</evidence>
<dbReference type="Gene3D" id="3.20.20.70">
    <property type="entry name" value="Aldolase class I"/>
    <property type="match status" value="1"/>
</dbReference>
<comment type="function">
    <text evidence="1">Involved in the catabolism of quinolinic acid (QA).</text>
</comment>
<feature type="domain" description="Quinolinate phosphoribosyl transferase C-terminal" evidence="14">
    <location>
        <begin position="115"/>
        <end position="280"/>
    </location>
</feature>
<dbReference type="InterPro" id="IPR002638">
    <property type="entry name" value="Quinolinate_PRibosylTrfase_C"/>
</dbReference>
<dbReference type="PANTHER" id="PTHR32179">
    <property type="entry name" value="NICOTINATE-NUCLEOTIDE PYROPHOSPHORYLASE [CARBOXYLATING]"/>
    <property type="match status" value="1"/>
</dbReference>
<keyword evidence="7 12" id="KW-0328">Glycosyltransferase</keyword>
<evidence type="ECO:0000256" key="5">
    <source>
        <dbReference type="ARBA" id="ARBA00011944"/>
    </source>
</evidence>
<dbReference type="FunFam" id="3.20.20.70:FF:000030">
    <property type="entry name" value="Nicotinate-nucleotide pyrophosphorylase, carboxylating"/>
    <property type="match status" value="1"/>
</dbReference>
<dbReference type="InterPro" id="IPR013785">
    <property type="entry name" value="Aldolase_TIM"/>
</dbReference>
<dbReference type="GO" id="GO:0004514">
    <property type="term" value="F:nicotinate-nucleotide diphosphorylase (carboxylating) activity"/>
    <property type="evidence" value="ECO:0007669"/>
    <property type="project" value="UniProtKB-EC"/>
</dbReference>
<dbReference type="RefSeq" id="WP_076399845.1">
    <property type="nucleotide sequence ID" value="NZ_FTOA01000003.1"/>
</dbReference>
<feature type="binding site" evidence="13">
    <location>
        <position position="170"/>
    </location>
    <ligand>
        <name>substrate</name>
    </ligand>
</feature>
<evidence type="ECO:0000256" key="9">
    <source>
        <dbReference type="ARBA" id="ARBA00033102"/>
    </source>
</evidence>
<feature type="domain" description="Quinolinate phosphoribosyl transferase N-terminal" evidence="15">
    <location>
        <begin position="28"/>
        <end position="113"/>
    </location>
</feature>
<dbReference type="InterPro" id="IPR037128">
    <property type="entry name" value="Quinolinate_PRibosylTase_N_sf"/>
</dbReference>
<evidence type="ECO:0000259" key="14">
    <source>
        <dbReference type="Pfam" id="PF01729"/>
    </source>
</evidence>